<dbReference type="Gene3D" id="1.10.1740.10">
    <property type="match status" value="1"/>
</dbReference>
<organism evidence="6 7">
    <name type="scientific">Dactylosporangium vinaceum</name>
    <dbReference type="NCBI Taxonomy" id="53362"/>
    <lineage>
        <taxon>Bacteria</taxon>
        <taxon>Bacillati</taxon>
        <taxon>Actinomycetota</taxon>
        <taxon>Actinomycetes</taxon>
        <taxon>Micromonosporales</taxon>
        <taxon>Micromonosporaceae</taxon>
        <taxon>Dactylosporangium</taxon>
    </lineage>
</organism>
<evidence type="ECO:0000259" key="5">
    <source>
        <dbReference type="PROSITE" id="PS50801"/>
    </source>
</evidence>
<keyword evidence="1" id="KW-0805">Transcription regulation</keyword>
<evidence type="ECO:0000256" key="4">
    <source>
        <dbReference type="ARBA" id="ARBA00023163"/>
    </source>
</evidence>
<dbReference type="InterPro" id="IPR007624">
    <property type="entry name" value="RNA_pol_sigma70_r3"/>
</dbReference>
<dbReference type="PRINTS" id="PR00046">
    <property type="entry name" value="SIGMA70FCT"/>
</dbReference>
<dbReference type="SUPFAM" id="SSF88946">
    <property type="entry name" value="Sigma2 domain of RNA polymerase sigma factors"/>
    <property type="match status" value="1"/>
</dbReference>
<dbReference type="PANTHER" id="PTHR30385:SF4">
    <property type="entry name" value="RNA POLYMERASE SIGMA-E FACTOR"/>
    <property type="match status" value="1"/>
</dbReference>
<dbReference type="Pfam" id="PF01740">
    <property type="entry name" value="STAS"/>
    <property type="match status" value="1"/>
</dbReference>
<sequence length="376" mass="41664">MDLTILVSQRPDATLLECSGVLDYASAPYLRQIVFEQFDARTADVAVDVHQVRLVDAAAIKILVYLQRRGEQIETDLHVSGATGVALAALEIAGAAKQLGVYDELDWPLDNRERRYVDLDQVELSHGQWPAGVTEQLLRMAQLDGDDPVRARIRRQVIEQCLPAAHRLARRYDGGSEPAADLAQVAALGLVKAVDGFDPQHGTEFGTYATPTITGELKRHFRDRASGVRLPRRLQELRMAVNHARDALTQQLGRSPTVPDLASSTGLTEEQVIEAVGATQAYRPLSLDVPTPGMDDDTTMLDTLGGEAPEFALVEYRESLRRLIARLPEREQRILSMRFYGNLSQLEIAKQVGLSQMHVSRLLAHALGFLRRHLAE</sequence>
<proteinExistence type="predicted"/>
<dbReference type="EMBL" id="JBHMCA010000052">
    <property type="protein sequence ID" value="MFB9447297.1"/>
    <property type="molecule type" value="Genomic_DNA"/>
</dbReference>
<dbReference type="InterPro" id="IPR000943">
    <property type="entry name" value="RNA_pol_sigma70"/>
</dbReference>
<dbReference type="Pfam" id="PF04545">
    <property type="entry name" value="Sigma70_r4"/>
    <property type="match status" value="1"/>
</dbReference>
<dbReference type="InterPro" id="IPR007627">
    <property type="entry name" value="RNA_pol_sigma70_r2"/>
</dbReference>
<dbReference type="Proteomes" id="UP001589608">
    <property type="component" value="Unassembled WGS sequence"/>
</dbReference>
<comment type="caution">
    <text evidence="6">The sequence shown here is derived from an EMBL/GenBank/DDBJ whole genome shotgun (WGS) entry which is preliminary data.</text>
</comment>
<keyword evidence="7" id="KW-1185">Reference proteome</keyword>
<keyword evidence="4" id="KW-0804">Transcription</keyword>
<dbReference type="InterPro" id="IPR014322">
    <property type="entry name" value="RNA_pol_sigma-B/F/G"/>
</dbReference>
<dbReference type="RefSeq" id="WP_223092457.1">
    <property type="nucleotide sequence ID" value="NZ_CP061913.1"/>
</dbReference>
<dbReference type="InterPro" id="IPR014284">
    <property type="entry name" value="RNA_pol_sigma-70_dom"/>
</dbReference>
<dbReference type="CDD" id="cd07043">
    <property type="entry name" value="STAS_anti-anti-sigma_factors"/>
    <property type="match status" value="1"/>
</dbReference>
<dbReference type="PROSITE" id="PS50801">
    <property type="entry name" value="STAS"/>
    <property type="match status" value="1"/>
</dbReference>
<name>A0ABV5MEL3_9ACTN</name>
<gene>
    <name evidence="6" type="ORF">ACFFTR_29755</name>
</gene>
<dbReference type="Gene3D" id="1.10.10.10">
    <property type="entry name" value="Winged helix-like DNA-binding domain superfamily/Winged helix DNA-binding domain"/>
    <property type="match status" value="2"/>
</dbReference>
<evidence type="ECO:0000256" key="3">
    <source>
        <dbReference type="ARBA" id="ARBA00023125"/>
    </source>
</evidence>
<dbReference type="Pfam" id="PF04539">
    <property type="entry name" value="Sigma70_r3"/>
    <property type="match status" value="1"/>
</dbReference>
<dbReference type="InterPro" id="IPR036388">
    <property type="entry name" value="WH-like_DNA-bd_sf"/>
</dbReference>
<dbReference type="InterPro" id="IPR013325">
    <property type="entry name" value="RNA_pol_sigma_r2"/>
</dbReference>
<keyword evidence="2" id="KW-0731">Sigma factor</keyword>
<dbReference type="InterPro" id="IPR013324">
    <property type="entry name" value="RNA_pol_sigma_r3/r4-like"/>
</dbReference>
<evidence type="ECO:0000256" key="1">
    <source>
        <dbReference type="ARBA" id="ARBA00023015"/>
    </source>
</evidence>
<dbReference type="InterPro" id="IPR002645">
    <property type="entry name" value="STAS_dom"/>
</dbReference>
<dbReference type="InterPro" id="IPR007630">
    <property type="entry name" value="RNA_pol_sigma70_r4"/>
</dbReference>
<dbReference type="SUPFAM" id="SSF52091">
    <property type="entry name" value="SpoIIaa-like"/>
    <property type="match status" value="1"/>
</dbReference>
<dbReference type="PANTHER" id="PTHR30385">
    <property type="entry name" value="SIGMA FACTOR F FLAGELLAR"/>
    <property type="match status" value="1"/>
</dbReference>
<feature type="domain" description="STAS" evidence="5">
    <location>
        <begin position="3"/>
        <end position="112"/>
    </location>
</feature>
<dbReference type="NCBIfam" id="TIGR02937">
    <property type="entry name" value="sigma70-ECF"/>
    <property type="match status" value="1"/>
</dbReference>
<reference evidence="6 7" key="1">
    <citation type="submission" date="2024-09" db="EMBL/GenBank/DDBJ databases">
        <authorList>
            <person name="Sun Q."/>
            <person name="Mori K."/>
        </authorList>
    </citation>
    <scope>NUCLEOTIDE SEQUENCE [LARGE SCALE GENOMIC DNA]</scope>
    <source>
        <strain evidence="6 7">JCM 3307</strain>
    </source>
</reference>
<dbReference type="SUPFAM" id="SSF88659">
    <property type="entry name" value="Sigma3 and sigma4 domains of RNA polymerase sigma factors"/>
    <property type="match status" value="2"/>
</dbReference>
<dbReference type="InterPro" id="IPR036513">
    <property type="entry name" value="STAS_dom_sf"/>
</dbReference>
<protein>
    <submittedName>
        <fullName evidence="6">SigB/SigF/SigG family RNA polymerase sigma factor</fullName>
    </submittedName>
</protein>
<evidence type="ECO:0000313" key="6">
    <source>
        <dbReference type="EMBL" id="MFB9447297.1"/>
    </source>
</evidence>
<dbReference type="Gene3D" id="3.30.750.24">
    <property type="entry name" value="STAS domain"/>
    <property type="match status" value="1"/>
</dbReference>
<accession>A0ABV5MEL3</accession>
<evidence type="ECO:0000256" key="2">
    <source>
        <dbReference type="ARBA" id="ARBA00023082"/>
    </source>
</evidence>
<evidence type="ECO:0000313" key="7">
    <source>
        <dbReference type="Proteomes" id="UP001589608"/>
    </source>
</evidence>
<dbReference type="Pfam" id="PF04542">
    <property type="entry name" value="Sigma70_r2"/>
    <property type="match status" value="1"/>
</dbReference>
<dbReference type="NCBIfam" id="TIGR02980">
    <property type="entry name" value="SigBFG"/>
    <property type="match status" value="1"/>
</dbReference>
<dbReference type="CDD" id="cd06171">
    <property type="entry name" value="Sigma70_r4"/>
    <property type="match status" value="1"/>
</dbReference>
<keyword evidence="3" id="KW-0238">DNA-binding</keyword>